<evidence type="ECO:0000256" key="1">
    <source>
        <dbReference type="SAM" id="MobiDB-lite"/>
    </source>
</evidence>
<feature type="transmembrane region" description="Helical" evidence="2">
    <location>
        <begin position="750"/>
        <end position="778"/>
    </location>
</feature>
<dbReference type="SUPFAM" id="SSF53448">
    <property type="entry name" value="Nucleotide-diphospho-sugar transferases"/>
    <property type="match status" value="1"/>
</dbReference>
<feature type="transmembrane region" description="Helical" evidence="2">
    <location>
        <begin position="799"/>
        <end position="819"/>
    </location>
</feature>
<name>A0A136J7T8_9PEZI</name>
<feature type="transmembrane region" description="Helical" evidence="2">
    <location>
        <begin position="267"/>
        <end position="287"/>
    </location>
</feature>
<dbReference type="OrthoDB" id="38531at2759"/>
<evidence type="ECO:0000313" key="6">
    <source>
        <dbReference type="Proteomes" id="UP000070501"/>
    </source>
</evidence>
<dbReference type="Proteomes" id="UP000070501">
    <property type="component" value="Unassembled WGS sequence"/>
</dbReference>
<dbReference type="PANTHER" id="PTHR35408:SF2">
    <property type="entry name" value="GLYCOSYLTRANSFERASE 2-LIKE DOMAIN-CONTAINING PROTEIN"/>
    <property type="match status" value="1"/>
</dbReference>
<evidence type="ECO:0000259" key="3">
    <source>
        <dbReference type="Pfam" id="PF13632"/>
    </source>
</evidence>
<dbReference type="PANTHER" id="PTHR35408">
    <property type="entry name" value="CHROMOSOME 15, WHOLE GENOME SHOTGUN SEQUENCE"/>
    <property type="match status" value="1"/>
</dbReference>
<feature type="domain" description="DUF7928" evidence="4">
    <location>
        <begin position="50"/>
        <end position="203"/>
    </location>
</feature>
<dbReference type="GO" id="GO:0016740">
    <property type="term" value="F:transferase activity"/>
    <property type="evidence" value="ECO:0007669"/>
    <property type="project" value="UniProtKB-KW"/>
</dbReference>
<proteinExistence type="predicted"/>
<evidence type="ECO:0000313" key="5">
    <source>
        <dbReference type="EMBL" id="KXJ93222.1"/>
    </source>
</evidence>
<dbReference type="Pfam" id="PF13632">
    <property type="entry name" value="Glyco_trans_2_3"/>
    <property type="match status" value="1"/>
</dbReference>
<organism evidence="5 6">
    <name type="scientific">Microdochium bolleyi</name>
    <dbReference type="NCBI Taxonomy" id="196109"/>
    <lineage>
        <taxon>Eukaryota</taxon>
        <taxon>Fungi</taxon>
        <taxon>Dikarya</taxon>
        <taxon>Ascomycota</taxon>
        <taxon>Pezizomycotina</taxon>
        <taxon>Sordariomycetes</taxon>
        <taxon>Xylariomycetidae</taxon>
        <taxon>Xylariales</taxon>
        <taxon>Microdochiaceae</taxon>
        <taxon>Microdochium</taxon>
    </lineage>
</organism>
<protein>
    <submittedName>
        <fullName evidence="5">Glycosyl transferase family group 2-domain-containing protein</fullName>
    </submittedName>
</protein>
<feature type="transmembrane region" description="Helical" evidence="2">
    <location>
        <begin position="850"/>
        <end position="871"/>
    </location>
</feature>
<keyword evidence="2" id="KW-0472">Membrane</keyword>
<feature type="domain" description="Glycosyltransferase 2-like" evidence="3">
    <location>
        <begin position="525"/>
        <end position="739"/>
    </location>
</feature>
<keyword evidence="2" id="KW-1133">Transmembrane helix</keyword>
<gene>
    <name evidence="5" type="ORF">Micbo1qcDRAFT_146255</name>
</gene>
<evidence type="ECO:0000256" key="2">
    <source>
        <dbReference type="SAM" id="Phobius"/>
    </source>
</evidence>
<accession>A0A136J7T8</accession>
<dbReference type="AlphaFoldDB" id="A0A136J7T8"/>
<dbReference type="STRING" id="196109.A0A136J7T8"/>
<feature type="transmembrane region" description="Helical" evidence="2">
    <location>
        <begin position="307"/>
        <end position="332"/>
    </location>
</feature>
<feature type="transmembrane region" description="Helical" evidence="2">
    <location>
        <begin position="878"/>
        <end position="898"/>
    </location>
</feature>
<dbReference type="InterPro" id="IPR001173">
    <property type="entry name" value="Glyco_trans_2-like"/>
</dbReference>
<sequence length="907" mass="100496">MGFFKKLSGKKRPESGGDASNVVQVTPAPSIMVSESIGDVTSEKIDDTPRFKAMVSYLYGRITSSRWMPLQLPENEAKGLLLRQTRGSYITEPQNIDPILLAAVQKMNAEVAFTMTTETMNVIFAELASEQSEIILENGSQLQVVESLAAIAAGSANLRFFQYAALLREERVLLVWHDDLDKVLRHAAEMEHKLLSLVWRAARPMSMVPSPFSSFPPSGVASPAGSTYNLPADAKKAPGAASTVYEMPPVVDEEKGHMGAESLQRPVVITSTLYVALGIAALMIILIGSALSEMVSATLVDGNYLRFALLAAIPFIMALALFFTTVVFGSLFQALGPVGTCKSNTRYHSAIKPNITRAYAAGFSPPPITIQMPVYKESLTQTIKPTVESLKAAISHYESHGGTANIFINDDGIQLISDEDAAARRDFYLDNNIGWVGRPGHNSKPWGEDGATFTRGGKFKKASNMNFALNFSNKVEEALQSLVDERGHDMIDQFELDELYEVAMEQALEREKIAWAAGNIRMGEHILIVDSDTRVPVDCLLYGAAEMFFSPEVAIVQHSTGVMKVVGDYFENGIAFFTDLIYGAIRYAASSGEVAPFVGHNAFLRWKAIQAVGTTNEETGFVTYWSESHVSEDFEIALKVQTNGNVVRLASYHGDGFKEGVSLTIYDELARWEKYSFGCNELMFNPMKSWITKGPFTKIFRTFVWADMPLTSKITIFGYIASYYAIASSFPLTIANYFLIGWFVDDLDKFYLGSFNVLLSVVFVFNGLGTVCRAILLYRTGEKPFLRALFEELAWTPMFVVFFGGLSFHLNLSILAHMFSIDMQWGATAKEKENSNFFKEVPKIFTTFRWLYLSCVPIIGGMIYLAFFAPYGYEINTIAAVLPLALALTSHMLMPFLLNPSLMVFNY</sequence>
<dbReference type="Pfam" id="PF25550">
    <property type="entry name" value="DUF7928"/>
    <property type="match status" value="1"/>
</dbReference>
<keyword evidence="5" id="KW-0808">Transferase</keyword>
<dbReference type="Gene3D" id="3.90.550.10">
    <property type="entry name" value="Spore Coat Polysaccharide Biosynthesis Protein SpsA, Chain A"/>
    <property type="match status" value="1"/>
</dbReference>
<keyword evidence="6" id="KW-1185">Reference proteome</keyword>
<dbReference type="InParanoid" id="A0A136J7T8"/>
<dbReference type="EMBL" id="KQ964248">
    <property type="protein sequence ID" value="KXJ93222.1"/>
    <property type="molecule type" value="Genomic_DNA"/>
</dbReference>
<dbReference type="InterPro" id="IPR057688">
    <property type="entry name" value="DUF7928"/>
</dbReference>
<feature type="transmembrane region" description="Helical" evidence="2">
    <location>
        <begin position="723"/>
        <end position="744"/>
    </location>
</feature>
<dbReference type="InterPro" id="IPR029044">
    <property type="entry name" value="Nucleotide-diphossugar_trans"/>
</dbReference>
<keyword evidence="2" id="KW-0812">Transmembrane</keyword>
<reference evidence="6" key="1">
    <citation type="submission" date="2016-02" db="EMBL/GenBank/DDBJ databases">
        <title>Draft genome sequence of Microdochium bolleyi, a fungal endophyte of beachgrass.</title>
        <authorList>
            <consortium name="DOE Joint Genome Institute"/>
            <person name="David A.S."/>
            <person name="May G."/>
            <person name="Haridas S."/>
            <person name="Lim J."/>
            <person name="Wang M."/>
            <person name="Labutti K."/>
            <person name="Lipzen A."/>
            <person name="Barry K."/>
            <person name="Grigoriev I.V."/>
        </authorList>
    </citation>
    <scope>NUCLEOTIDE SEQUENCE [LARGE SCALE GENOMIC DNA]</scope>
    <source>
        <strain evidence="6">J235TASD1</strain>
    </source>
</reference>
<feature type="region of interest" description="Disordered" evidence="1">
    <location>
        <begin position="1"/>
        <end position="22"/>
    </location>
</feature>
<evidence type="ECO:0000259" key="4">
    <source>
        <dbReference type="Pfam" id="PF25550"/>
    </source>
</evidence>